<dbReference type="RefSeq" id="WP_123592603.1">
    <property type="nucleotide sequence ID" value="NZ_AYKF01000143.1"/>
</dbReference>
<dbReference type="AlphaFoldDB" id="A0A423PDH6"/>
<sequence>MRTKVKTIIAAALIASVPAVFAATQGDGTKSASADNMGHMMQGQDGKGHGMGMMGDGNMPMMKMMGRMNDMMETCNKMMQSKMENMDGPNGSTDQG</sequence>
<comment type="caution">
    <text evidence="3">The sequence shown here is derived from an EMBL/GenBank/DDBJ whole genome shotgun (WGS) entry which is preliminary data.</text>
</comment>
<reference evidence="3 4" key="1">
    <citation type="submission" date="2013-10" db="EMBL/GenBank/DDBJ databases">
        <title>Salinisphaera halophila YIM 95161 Genome Sequencing.</title>
        <authorList>
            <person name="Lai Q."/>
            <person name="Li C."/>
            <person name="Shao Z."/>
        </authorList>
    </citation>
    <scope>NUCLEOTIDE SEQUENCE [LARGE SCALE GENOMIC DNA]</scope>
    <source>
        <strain evidence="3 4">YIM 95161</strain>
    </source>
</reference>
<feature type="signal peptide" evidence="2">
    <location>
        <begin position="1"/>
        <end position="22"/>
    </location>
</feature>
<evidence type="ECO:0000256" key="1">
    <source>
        <dbReference type="SAM" id="MobiDB-lite"/>
    </source>
</evidence>
<proteinExistence type="predicted"/>
<dbReference type="Proteomes" id="UP000285123">
    <property type="component" value="Unassembled WGS sequence"/>
</dbReference>
<feature type="chain" id="PRO_5019473596" description="Pentapeptide MXKDX repeat protein" evidence="2">
    <location>
        <begin position="23"/>
        <end position="96"/>
    </location>
</feature>
<feature type="region of interest" description="Disordered" evidence="1">
    <location>
        <begin position="25"/>
        <end position="54"/>
    </location>
</feature>
<accession>A0A423PDH6</accession>
<keyword evidence="2" id="KW-0732">Signal</keyword>
<evidence type="ECO:0000313" key="4">
    <source>
        <dbReference type="Proteomes" id="UP000285123"/>
    </source>
</evidence>
<evidence type="ECO:0000313" key="3">
    <source>
        <dbReference type="EMBL" id="ROO23124.1"/>
    </source>
</evidence>
<protein>
    <recommendedName>
        <fullName evidence="5">Pentapeptide MXKDX repeat protein</fullName>
    </recommendedName>
</protein>
<evidence type="ECO:0008006" key="5">
    <source>
        <dbReference type="Google" id="ProtNLM"/>
    </source>
</evidence>
<gene>
    <name evidence="3" type="ORF">SAHL_17130</name>
</gene>
<organism evidence="3 4">
    <name type="scientific">Salinisphaera orenii YIM 95161</name>
    <dbReference type="NCBI Taxonomy" id="1051139"/>
    <lineage>
        <taxon>Bacteria</taxon>
        <taxon>Pseudomonadati</taxon>
        <taxon>Pseudomonadota</taxon>
        <taxon>Gammaproteobacteria</taxon>
        <taxon>Salinisphaerales</taxon>
        <taxon>Salinisphaeraceae</taxon>
        <taxon>Salinisphaera</taxon>
    </lineage>
</organism>
<dbReference type="OrthoDB" id="7099005at2"/>
<evidence type="ECO:0000256" key="2">
    <source>
        <dbReference type="SAM" id="SignalP"/>
    </source>
</evidence>
<dbReference type="EMBL" id="AYKF01000143">
    <property type="protein sequence ID" value="ROO23124.1"/>
    <property type="molecule type" value="Genomic_DNA"/>
</dbReference>
<name>A0A423PDH6_9GAMM</name>